<sequence>MIEDNDDDIQSSLYWRQAFDVRTAELSDVPTQKAAAEVASLGLPDTRCAYQGLREAGQDQATITPPTLKDEKDGDEGKTKPHTTPPTLKDEKDGDCGKWLHSDCLIHDALARVYEKLGKTKPHITPPTLKDEKDGDEAKTEPHITPPTLKDEKGFIALYLLSFSSPLLSPNLLHKIPSDAAAEIMSGKQVDSSLLGQIFTNPYSAGALEMARANKMVGFALLTATRPKTLKDEKDGDEAKSPLSPKESAWAMPVGLQDGHAPGVDAAARHGLQMPKTLRFEATPRFWDRMRMPGWNDGGPGDHEMFPAQEAAGGCSLLDFCLLMGGVDSQTPEPKMCWALNLPFIAAIAGLEHDVRGNKKLVAQGQTPEPEMCPALNLPSLPPLPAWSMTSGATKSWWRRARHRSQRCAGP</sequence>
<dbReference type="EnsemblFungi" id="EJT79626">
    <property type="protein sequence ID" value="EJT79626"/>
    <property type="gene ID" value="GGTG_04710"/>
</dbReference>
<proteinExistence type="predicted"/>
<feature type="region of interest" description="Disordered" evidence="1">
    <location>
        <begin position="122"/>
        <end position="147"/>
    </location>
</feature>
<dbReference type="RefSeq" id="XP_009220771.1">
    <property type="nucleotide sequence ID" value="XM_009222507.1"/>
</dbReference>
<evidence type="ECO:0000313" key="4">
    <source>
        <dbReference type="Proteomes" id="UP000006039"/>
    </source>
</evidence>
<feature type="compositionally biased region" description="Basic and acidic residues" evidence="1">
    <location>
        <begin position="129"/>
        <end position="142"/>
    </location>
</feature>
<reference evidence="3" key="5">
    <citation type="submission" date="2018-04" db="UniProtKB">
        <authorList>
            <consortium name="EnsemblFungi"/>
        </authorList>
    </citation>
    <scope>IDENTIFICATION</scope>
    <source>
        <strain evidence="3">R3-111a-1</strain>
    </source>
</reference>
<dbReference type="AlphaFoldDB" id="J3NTW1"/>
<name>J3NTW1_GAET3</name>
<reference evidence="2" key="2">
    <citation type="submission" date="2010-07" db="EMBL/GenBank/DDBJ databases">
        <authorList>
            <consortium name="The Broad Institute Genome Sequencing Platform"/>
            <consortium name="Broad Institute Genome Sequencing Center for Infectious Disease"/>
            <person name="Ma L.-J."/>
            <person name="Dead R."/>
            <person name="Young S."/>
            <person name="Zeng Q."/>
            <person name="Koehrsen M."/>
            <person name="Alvarado L."/>
            <person name="Berlin A."/>
            <person name="Chapman S.B."/>
            <person name="Chen Z."/>
            <person name="Freedman E."/>
            <person name="Gellesch M."/>
            <person name="Goldberg J."/>
            <person name="Griggs A."/>
            <person name="Gujja S."/>
            <person name="Heilman E.R."/>
            <person name="Heiman D."/>
            <person name="Hepburn T."/>
            <person name="Howarth C."/>
            <person name="Jen D."/>
            <person name="Larson L."/>
            <person name="Mehta T."/>
            <person name="Neiman D."/>
            <person name="Pearson M."/>
            <person name="Roberts A."/>
            <person name="Saif S."/>
            <person name="Shea T."/>
            <person name="Shenoy N."/>
            <person name="Sisk P."/>
            <person name="Stolte C."/>
            <person name="Sykes S."/>
            <person name="Walk T."/>
            <person name="White J."/>
            <person name="Yandava C."/>
            <person name="Haas B."/>
            <person name="Nusbaum C."/>
            <person name="Birren B."/>
        </authorList>
    </citation>
    <scope>NUCLEOTIDE SEQUENCE</scope>
    <source>
        <strain evidence="2">R3-111a-1</strain>
    </source>
</reference>
<dbReference type="STRING" id="644352.J3NTW1"/>
<accession>J3NTW1</accession>
<reference evidence="4" key="1">
    <citation type="submission" date="2010-07" db="EMBL/GenBank/DDBJ databases">
        <title>The genome sequence of Gaeumannomyces graminis var. tritici strain R3-111a-1.</title>
        <authorList>
            <consortium name="The Broad Institute Genome Sequencing Platform"/>
            <person name="Ma L.-J."/>
            <person name="Dead R."/>
            <person name="Young S."/>
            <person name="Zeng Q."/>
            <person name="Koehrsen M."/>
            <person name="Alvarado L."/>
            <person name="Berlin A."/>
            <person name="Chapman S.B."/>
            <person name="Chen Z."/>
            <person name="Freedman E."/>
            <person name="Gellesch M."/>
            <person name="Goldberg J."/>
            <person name="Griggs A."/>
            <person name="Gujja S."/>
            <person name="Heilman E.R."/>
            <person name="Heiman D."/>
            <person name="Hepburn T."/>
            <person name="Howarth C."/>
            <person name="Jen D."/>
            <person name="Larson L."/>
            <person name="Mehta T."/>
            <person name="Neiman D."/>
            <person name="Pearson M."/>
            <person name="Roberts A."/>
            <person name="Saif S."/>
            <person name="Shea T."/>
            <person name="Shenoy N."/>
            <person name="Sisk P."/>
            <person name="Stolte C."/>
            <person name="Sykes S."/>
            <person name="Walk T."/>
            <person name="White J."/>
            <person name="Yandava C."/>
            <person name="Haas B."/>
            <person name="Nusbaum C."/>
            <person name="Birren B."/>
        </authorList>
    </citation>
    <scope>NUCLEOTIDE SEQUENCE [LARGE SCALE GENOMIC DNA]</scope>
    <source>
        <strain evidence="4">R3-111a-1</strain>
    </source>
</reference>
<dbReference type="OrthoDB" id="2129362at2759"/>
<feature type="compositionally biased region" description="Basic and acidic residues" evidence="1">
    <location>
        <begin position="68"/>
        <end position="79"/>
    </location>
</feature>
<keyword evidence="4" id="KW-1185">Reference proteome</keyword>
<feature type="region of interest" description="Disordered" evidence="1">
    <location>
        <begin position="52"/>
        <end position="93"/>
    </location>
</feature>
<organism evidence="2">
    <name type="scientific">Gaeumannomyces tritici (strain R3-111a-1)</name>
    <name type="common">Wheat and barley take-all root rot fungus</name>
    <name type="synonym">Gaeumannomyces graminis var. tritici</name>
    <dbReference type="NCBI Taxonomy" id="644352"/>
    <lineage>
        <taxon>Eukaryota</taxon>
        <taxon>Fungi</taxon>
        <taxon>Dikarya</taxon>
        <taxon>Ascomycota</taxon>
        <taxon>Pezizomycotina</taxon>
        <taxon>Sordariomycetes</taxon>
        <taxon>Sordariomycetidae</taxon>
        <taxon>Magnaporthales</taxon>
        <taxon>Magnaporthaceae</taxon>
        <taxon>Gaeumannomyces</taxon>
    </lineage>
</organism>
<evidence type="ECO:0000313" key="2">
    <source>
        <dbReference type="EMBL" id="EJT79626.1"/>
    </source>
</evidence>
<evidence type="ECO:0000313" key="3">
    <source>
        <dbReference type="EnsemblFungi" id="EJT79626"/>
    </source>
</evidence>
<evidence type="ECO:0000256" key="1">
    <source>
        <dbReference type="SAM" id="MobiDB-lite"/>
    </source>
</evidence>
<dbReference type="Proteomes" id="UP000006039">
    <property type="component" value="Unassembled WGS sequence"/>
</dbReference>
<dbReference type="VEuPathDB" id="FungiDB:GGTG_04710"/>
<dbReference type="EMBL" id="GL385396">
    <property type="protein sequence ID" value="EJT79626.1"/>
    <property type="molecule type" value="Genomic_DNA"/>
</dbReference>
<dbReference type="GeneID" id="20345168"/>
<protein>
    <submittedName>
        <fullName evidence="2 3">Uncharacterized protein</fullName>
    </submittedName>
</protein>
<reference evidence="2" key="3">
    <citation type="submission" date="2010-09" db="EMBL/GenBank/DDBJ databases">
        <title>Annotation of Gaeumannomyces graminis var. tritici R3-111a-1.</title>
        <authorList>
            <consortium name="The Broad Institute Genome Sequencing Platform"/>
            <person name="Ma L.-J."/>
            <person name="Dead R."/>
            <person name="Young S.K."/>
            <person name="Zeng Q."/>
            <person name="Gargeya S."/>
            <person name="Fitzgerald M."/>
            <person name="Haas B."/>
            <person name="Abouelleil A."/>
            <person name="Alvarado L."/>
            <person name="Arachchi H.M."/>
            <person name="Berlin A."/>
            <person name="Brown A."/>
            <person name="Chapman S.B."/>
            <person name="Chen Z."/>
            <person name="Dunbar C."/>
            <person name="Freedman E."/>
            <person name="Gearin G."/>
            <person name="Gellesch M."/>
            <person name="Goldberg J."/>
            <person name="Griggs A."/>
            <person name="Gujja S."/>
            <person name="Heiman D."/>
            <person name="Howarth C."/>
            <person name="Larson L."/>
            <person name="Lui A."/>
            <person name="MacDonald P.J.P."/>
            <person name="Mehta T."/>
            <person name="Montmayeur A."/>
            <person name="Murphy C."/>
            <person name="Neiman D."/>
            <person name="Pearson M."/>
            <person name="Priest M."/>
            <person name="Roberts A."/>
            <person name="Saif S."/>
            <person name="Shea T."/>
            <person name="Shenoy N."/>
            <person name="Sisk P."/>
            <person name="Stolte C."/>
            <person name="Sykes S."/>
            <person name="Yandava C."/>
            <person name="Wortman J."/>
            <person name="Nusbaum C."/>
            <person name="Birren B."/>
        </authorList>
    </citation>
    <scope>NUCLEOTIDE SEQUENCE</scope>
    <source>
        <strain evidence="2">R3-111a-1</strain>
    </source>
</reference>
<gene>
    <name evidence="3" type="primary">20345168</name>
    <name evidence="2" type="ORF">GGTG_04710</name>
</gene>
<dbReference type="HOGENOM" id="CLU_669101_0_0_1"/>
<reference evidence="3" key="4">
    <citation type="journal article" date="2015" name="G3 (Bethesda)">
        <title>Genome sequences of three phytopathogenic species of the Magnaporthaceae family of fungi.</title>
        <authorList>
            <person name="Okagaki L.H."/>
            <person name="Nunes C.C."/>
            <person name="Sailsbery J."/>
            <person name="Clay B."/>
            <person name="Brown D."/>
            <person name="John T."/>
            <person name="Oh Y."/>
            <person name="Young N."/>
            <person name="Fitzgerald M."/>
            <person name="Haas B.J."/>
            <person name="Zeng Q."/>
            <person name="Young S."/>
            <person name="Adiconis X."/>
            <person name="Fan L."/>
            <person name="Levin J.Z."/>
            <person name="Mitchell T.K."/>
            <person name="Okubara P.A."/>
            <person name="Farman M.L."/>
            <person name="Kohn L.M."/>
            <person name="Birren B."/>
            <person name="Ma L.-J."/>
            <person name="Dean R.A."/>
        </authorList>
    </citation>
    <scope>NUCLEOTIDE SEQUENCE</scope>
    <source>
        <strain evidence="3">R3-111a-1</strain>
    </source>
</reference>